<comment type="subcellular location">
    <subcellularLocation>
        <location evidence="1">Membrane</location>
        <topology evidence="1">Multi-pass membrane protein</topology>
    </subcellularLocation>
</comment>
<feature type="transmembrane region" description="Helical" evidence="6">
    <location>
        <begin position="113"/>
        <end position="137"/>
    </location>
</feature>
<keyword evidence="5 6" id="KW-0472">Membrane</keyword>
<evidence type="ECO:0000256" key="3">
    <source>
        <dbReference type="ARBA" id="ARBA00022692"/>
    </source>
</evidence>
<evidence type="ECO:0000256" key="6">
    <source>
        <dbReference type="SAM" id="Phobius"/>
    </source>
</evidence>
<organism evidence="7 8">
    <name type="scientific">Alteromonas genovensis</name>
    <dbReference type="NCBI Taxonomy" id="471225"/>
    <lineage>
        <taxon>Bacteria</taxon>
        <taxon>Pseudomonadati</taxon>
        <taxon>Pseudomonadota</taxon>
        <taxon>Gammaproteobacteria</taxon>
        <taxon>Alteromonadales</taxon>
        <taxon>Alteromonadaceae</taxon>
        <taxon>Alteromonas/Salinimonas group</taxon>
        <taxon>Alteromonas</taxon>
    </lineage>
</organism>
<keyword evidence="4 6" id="KW-1133">Transmembrane helix</keyword>
<dbReference type="AlphaFoldDB" id="A0A6N9TEV1"/>
<dbReference type="PANTHER" id="PTHR43461:SF1">
    <property type="entry name" value="TRANSMEMBRANE PROTEIN 256"/>
    <property type="match status" value="1"/>
</dbReference>
<keyword evidence="3 6" id="KW-0812">Transmembrane</keyword>
<feature type="transmembrane region" description="Helical" evidence="6">
    <location>
        <begin position="89"/>
        <end position="107"/>
    </location>
</feature>
<feature type="transmembrane region" description="Helical" evidence="6">
    <location>
        <begin position="21"/>
        <end position="44"/>
    </location>
</feature>
<comment type="caution">
    <text evidence="7">The sequence shown here is derived from an EMBL/GenBank/DDBJ whole genome shotgun (WGS) entry which is preliminary data.</text>
</comment>
<protein>
    <submittedName>
        <fullName evidence="7">DUF423 domain-containing protein</fullName>
    </submittedName>
</protein>
<gene>
    <name evidence="7" type="ORF">GTQ48_05585</name>
</gene>
<comment type="similarity">
    <text evidence="2">Belongs to the UPF0382 family.</text>
</comment>
<keyword evidence="8" id="KW-1185">Reference proteome</keyword>
<evidence type="ECO:0000313" key="8">
    <source>
        <dbReference type="Proteomes" id="UP000471381"/>
    </source>
</evidence>
<evidence type="ECO:0000256" key="2">
    <source>
        <dbReference type="ARBA" id="ARBA00009694"/>
    </source>
</evidence>
<proteinExistence type="inferred from homology"/>
<evidence type="ECO:0000256" key="5">
    <source>
        <dbReference type="ARBA" id="ARBA00023136"/>
    </source>
</evidence>
<name>A0A6N9TEV1_9ALTE</name>
<feature type="transmembrane region" description="Helical" evidence="6">
    <location>
        <begin position="64"/>
        <end position="82"/>
    </location>
</feature>
<sequence length="141" mass="14805">MTNSEPVITPQIKADTTVAKVYVIIGAAAAGLAVVLGAFAAHGLKAILSPSELITFETGVRYQMYHGIALLCLPGLAALLSVKWANRVARCFVTGCVLFSGSLYVLATTGIKWFGPITPLGGVFFIVGWILLIVALVKGKN</sequence>
<evidence type="ECO:0000256" key="1">
    <source>
        <dbReference type="ARBA" id="ARBA00004141"/>
    </source>
</evidence>
<evidence type="ECO:0000313" key="7">
    <source>
        <dbReference type="EMBL" id="NDW15002.1"/>
    </source>
</evidence>
<dbReference type="RefSeq" id="WP_163105557.1">
    <property type="nucleotide sequence ID" value="NZ_JAAAWO010000003.1"/>
</dbReference>
<dbReference type="PANTHER" id="PTHR43461">
    <property type="entry name" value="TRANSMEMBRANE PROTEIN 256"/>
    <property type="match status" value="1"/>
</dbReference>
<dbReference type="InterPro" id="IPR006696">
    <property type="entry name" value="DUF423"/>
</dbReference>
<dbReference type="GO" id="GO:0005886">
    <property type="term" value="C:plasma membrane"/>
    <property type="evidence" value="ECO:0007669"/>
    <property type="project" value="TreeGrafter"/>
</dbReference>
<dbReference type="EMBL" id="JAAAWO010000003">
    <property type="protein sequence ID" value="NDW15002.1"/>
    <property type="molecule type" value="Genomic_DNA"/>
</dbReference>
<evidence type="ECO:0000256" key="4">
    <source>
        <dbReference type="ARBA" id="ARBA00022989"/>
    </source>
</evidence>
<accession>A0A6N9TEV1</accession>
<reference evidence="7 8" key="1">
    <citation type="submission" date="2020-01" db="EMBL/GenBank/DDBJ databases">
        <title>Genomes of bacteria type strains.</title>
        <authorList>
            <person name="Chen J."/>
            <person name="Zhu S."/>
            <person name="Yang J."/>
        </authorList>
    </citation>
    <scope>NUCLEOTIDE SEQUENCE [LARGE SCALE GENOMIC DNA]</scope>
    <source>
        <strain evidence="7 8">LMG 24078</strain>
    </source>
</reference>
<dbReference type="Proteomes" id="UP000471381">
    <property type="component" value="Unassembled WGS sequence"/>
</dbReference>
<dbReference type="Pfam" id="PF04241">
    <property type="entry name" value="DUF423"/>
    <property type="match status" value="1"/>
</dbReference>